<dbReference type="Gene3D" id="3.30.530.20">
    <property type="match status" value="1"/>
</dbReference>
<dbReference type="KEGG" id="ota:OT_ostta17g00860"/>
<dbReference type="PANTHER" id="PTHR33824:SF7">
    <property type="entry name" value="POLYKETIDE CYCLASE_DEHYDRASE AND LIPID TRANSPORT SUPERFAMILY PROTEIN"/>
    <property type="match status" value="1"/>
</dbReference>
<gene>
    <name evidence="3" type="ORF">BE221DRAFT_193034</name>
    <name evidence="2" type="ORF">OT_ostta17g00860</name>
</gene>
<dbReference type="InterPro" id="IPR023393">
    <property type="entry name" value="START-like_dom_sf"/>
</dbReference>
<reference evidence="2 4" key="1">
    <citation type="journal article" date="2006" name="Proc. Natl. Acad. Sci. U.S.A.">
        <title>Genome analysis of the smallest free-living eukaryote Ostreococcus tauri unveils many unique features.</title>
        <authorList>
            <person name="Derelle E."/>
            <person name="Ferraz C."/>
            <person name="Rombauts S."/>
            <person name="Rouze P."/>
            <person name="Worden A.Z."/>
            <person name="Robbens S."/>
            <person name="Partensky F."/>
            <person name="Degroeve S."/>
            <person name="Echeynie S."/>
            <person name="Cooke R."/>
            <person name="Saeys Y."/>
            <person name="Wuyts J."/>
            <person name="Jabbari K."/>
            <person name="Bowler C."/>
            <person name="Panaud O."/>
            <person name="Piegu B."/>
            <person name="Ball S.G."/>
            <person name="Ral J.-P."/>
            <person name="Bouget F.-Y."/>
            <person name="Piganeau G."/>
            <person name="De Baets B."/>
            <person name="Picard A."/>
            <person name="Delseny M."/>
            <person name="Demaille J."/>
            <person name="Van de Peer Y."/>
            <person name="Moreau H."/>
        </authorList>
    </citation>
    <scope>NUCLEOTIDE SEQUENCE [LARGE SCALE GENOMIC DNA]</scope>
    <source>
        <strain evidence="2 4">OTTH0595</strain>
    </source>
</reference>
<dbReference type="FunCoup" id="Q00TJ5">
    <property type="interactions" value="425"/>
</dbReference>
<dbReference type="Proteomes" id="UP000009170">
    <property type="component" value="Unassembled WGS sequence"/>
</dbReference>
<dbReference type="OMA" id="TRIPNWM"/>
<accession>A0A454XRR2</accession>
<dbReference type="InParanoid" id="Q00TJ5"/>
<proteinExistence type="predicted"/>
<dbReference type="GeneID" id="9831274"/>
<name>Q00TJ5_OSTTA</name>
<dbReference type="EMBL" id="CAID01000017">
    <property type="protein sequence ID" value="CAL57821.1"/>
    <property type="molecule type" value="Genomic_DNA"/>
</dbReference>
<dbReference type="Pfam" id="PF03364">
    <property type="entry name" value="Polyketide_cyc"/>
    <property type="match status" value="1"/>
</dbReference>
<dbReference type="AlphaFoldDB" id="Q00TJ5"/>
<accession>A0A1Y5IEE0</accession>
<dbReference type="SUPFAM" id="SSF55961">
    <property type="entry name" value="Bet v1-like"/>
    <property type="match status" value="1"/>
</dbReference>
<dbReference type="Proteomes" id="UP000195557">
    <property type="component" value="Unassembled WGS sequence"/>
</dbReference>
<evidence type="ECO:0000313" key="4">
    <source>
        <dbReference type="Proteomes" id="UP000009170"/>
    </source>
</evidence>
<evidence type="ECO:0000259" key="1">
    <source>
        <dbReference type="Pfam" id="PF03364"/>
    </source>
</evidence>
<dbReference type="InterPro" id="IPR047137">
    <property type="entry name" value="ORF3"/>
</dbReference>
<reference evidence="3" key="3">
    <citation type="submission" date="2017-04" db="EMBL/GenBank/DDBJ databases">
        <title>Population genomics of picophytoplankton unveils novel chromosome hypervariability.</title>
        <authorList>
            <consortium name="DOE Joint Genome Institute"/>
            <person name="Blanc-Mathieu R."/>
            <person name="Krasovec M."/>
            <person name="Hebrard M."/>
            <person name="Yau S."/>
            <person name="Desgranges E."/>
            <person name="Martin J."/>
            <person name="Schackwitz W."/>
            <person name="Kuo A."/>
            <person name="Salin G."/>
            <person name="Donnadieu C."/>
            <person name="Desdevises Y."/>
            <person name="Sanchez-Ferandin S."/>
            <person name="Moreau H."/>
            <person name="Rivals E."/>
            <person name="Grigoriev I.V."/>
            <person name="Grimsley N."/>
            <person name="Eyre-Walker A."/>
            <person name="Piganeau G."/>
        </authorList>
    </citation>
    <scope>NUCLEOTIDE SEQUENCE [LARGE SCALE GENOMIC DNA]</scope>
    <source>
        <strain evidence="3">RCC 1115</strain>
    </source>
</reference>
<dbReference type="PANTHER" id="PTHR33824">
    <property type="entry name" value="POLYKETIDE CYCLASE/DEHYDRASE AND LIPID TRANSPORT SUPERFAMILY PROTEIN"/>
    <property type="match status" value="1"/>
</dbReference>
<evidence type="ECO:0000313" key="2">
    <source>
        <dbReference type="EMBL" id="CAL57821.1"/>
    </source>
</evidence>
<reference evidence="2" key="2">
    <citation type="journal article" date="2014" name="BMC Genomics">
        <title>An improved genome of the model marine alga Ostreococcus tauri unfolds by assessing Illumina de novo assemblies.</title>
        <authorList>
            <person name="Blanc-Mathieu R."/>
            <person name="Verhelst B."/>
            <person name="Derelle E."/>
            <person name="Rombauts S."/>
            <person name="Bouget F.Y."/>
            <person name="Carre I."/>
            <person name="Chateau A."/>
            <person name="Eyre-Walker A."/>
            <person name="Grimsley N."/>
            <person name="Moreau H."/>
            <person name="Piegu B."/>
            <person name="Rivals E."/>
            <person name="Schackwitz W."/>
            <person name="Van de Peer Y."/>
            <person name="Piganeau G."/>
        </authorList>
    </citation>
    <scope>NUCLEOTIDE SEQUENCE</scope>
    <source>
        <strain evidence="2">RCC4221</strain>
    </source>
</reference>
<dbReference type="OrthoDB" id="47798at2759"/>
<feature type="domain" description="Coenzyme Q-binding protein COQ10 START" evidence="1">
    <location>
        <begin position="55"/>
        <end position="175"/>
    </location>
</feature>
<accession>Q00TJ5</accession>
<evidence type="ECO:0000313" key="3">
    <source>
        <dbReference type="EMBL" id="OUS45355.1"/>
    </source>
</evidence>
<dbReference type="InterPro" id="IPR005031">
    <property type="entry name" value="COQ10_START"/>
</dbReference>
<organism evidence="2 4">
    <name type="scientific">Ostreococcus tauri</name>
    <name type="common">Marine green alga</name>
    <dbReference type="NCBI Taxonomy" id="70448"/>
    <lineage>
        <taxon>Eukaryota</taxon>
        <taxon>Viridiplantae</taxon>
        <taxon>Chlorophyta</taxon>
        <taxon>Mamiellophyceae</taxon>
        <taxon>Mamiellales</taxon>
        <taxon>Bathycoccaceae</taxon>
        <taxon>Ostreococcus</taxon>
    </lineage>
</organism>
<dbReference type="CDD" id="cd07817">
    <property type="entry name" value="SRPBCC_8"/>
    <property type="match status" value="1"/>
</dbReference>
<protein>
    <submittedName>
        <fullName evidence="2">Streptomyces cyclase/dehydrase</fullName>
    </submittedName>
</protein>
<dbReference type="RefSeq" id="XP_003083854.1">
    <property type="nucleotide sequence ID" value="XM_003083806.1"/>
</dbReference>
<sequence>MSAIAGGHGARFALVVSERASTSKRARRTRLCASTRSTTRVDGGWVKNTASVVAPVPIQVAWELWQDRTRIPNWMPWISSVSYLPEDRTKTKWTLSTDQFGQHFEFSWLAQDLEPVKYERISWESLEGLKNKGSVNFAKDPAGTRLEMEISYEVPAPLVPFGAAVSPLVESILSTDLRRFSTFSEKVAKAMSKSNGP</sequence>
<dbReference type="EMBL" id="KZ155790">
    <property type="protein sequence ID" value="OUS45355.1"/>
    <property type="molecule type" value="Genomic_DNA"/>
</dbReference>
<keyword evidence="4" id="KW-1185">Reference proteome</keyword>